<dbReference type="AlphaFoldDB" id="A0A8X6NYM7"/>
<dbReference type="Proteomes" id="UP000887013">
    <property type="component" value="Unassembled WGS sequence"/>
</dbReference>
<comment type="caution">
    <text evidence="2">The sequence shown here is derived from an EMBL/GenBank/DDBJ whole genome shotgun (WGS) entry which is preliminary data.</text>
</comment>
<organism evidence="2 3">
    <name type="scientific">Nephila pilipes</name>
    <name type="common">Giant wood spider</name>
    <name type="synonym">Nephila maculata</name>
    <dbReference type="NCBI Taxonomy" id="299642"/>
    <lineage>
        <taxon>Eukaryota</taxon>
        <taxon>Metazoa</taxon>
        <taxon>Ecdysozoa</taxon>
        <taxon>Arthropoda</taxon>
        <taxon>Chelicerata</taxon>
        <taxon>Arachnida</taxon>
        <taxon>Araneae</taxon>
        <taxon>Araneomorphae</taxon>
        <taxon>Entelegynae</taxon>
        <taxon>Araneoidea</taxon>
        <taxon>Nephilidae</taxon>
        <taxon>Nephila</taxon>
    </lineage>
</organism>
<accession>A0A8X6NYM7</accession>
<keyword evidence="3" id="KW-1185">Reference proteome</keyword>
<evidence type="ECO:0000313" key="3">
    <source>
        <dbReference type="Proteomes" id="UP000887013"/>
    </source>
</evidence>
<feature type="compositionally biased region" description="Polar residues" evidence="1">
    <location>
        <begin position="1"/>
        <end position="22"/>
    </location>
</feature>
<proteinExistence type="predicted"/>
<feature type="region of interest" description="Disordered" evidence="1">
    <location>
        <begin position="1"/>
        <end position="37"/>
    </location>
</feature>
<evidence type="ECO:0000256" key="1">
    <source>
        <dbReference type="SAM" id="MobiDB-lite"/>
    </source>
</evidence>
<reference evidence="2" key="1">
    <citation type="submission" date="2020-08" db="EMBL/GenBank/DDBJ databases">
        <title>Multicomponent nature underlies the extraordinary mechanical properties of spider dragline silk.</title>
        <authorList>
            <person name="Kono N."/>
            <person name="Nakamura H."/>
            <person name="Mori M."/>
            <person name="Yoshida Y."/>
            <person name="Ohtoshi R."/>
            <person name="Malay A.D."/>
            <person name="Moran D.A.P."/>
            <person name="Tomita M."/>
            <person name="Numata K."/>
            <person name="Arakawa K."/>
        </authorList>
    </citation>
    <scope>NUCLEOTIDE SEQUENCE</scope>
</reference>
<protein>
    <submittedName>
        <fullName evidence="2">Uncharacterized protein</fullName>
    </submittedName>
</protein>
<evidence type="ECO:0000313" key="2">
    <source>
        <dbReference type="EMBL" id="GFT38932.1"/>
    </source>
</evidence>
<dbReference type="EMBL" id="BMAW01063151">
    <property type="protein sequence ID" value="GFT38932.1"/>
    <property type="molecule type" value="Genomic_DNA"/>
</dbReference>
<gene>
    <name evidence="2" type="ORF">NPIL_176851</name>
</gene>
<feature type="non-terminal residue" evidence="2">
    <location>
        <position position="37"/>
    </location>
</feature>
<sequence length="37" mass="3944">MNTEATAKANITKSMKSGSSYPVSRKPNKKNFGGKLA</sequence>
<name>A0A8X6NYM7_NEPPI</name>